<feature type="domain" description="N-acetyltransferase" evidence="2">
    <location>
        <begin position="24"/>
        <end position="85"/>
    </location>
</feature>
<name>A0ABW6XBE2_9ACTN</name>
<dbReference type="RefSeq" id="WP_387905718.1">
    <property type="nucleotide sequence ID" value="NZ_JBIBEG010000007.1"/>
</dbReference>
<gene>
    <name evidence="3" type="ORF">ACFY8O_24480</name>
</gene>
<keyword evidence="3" id="KW-0808">Transferase</keyword>
<accession>A0ABW6XBE2</accession>
<feature type="compositionally biased region" description="Basic and acidic residues" evidence="1">
    <location>
        <begin position="19"/>
        <end position="29"/>
    </location>
</feature>
<dbReference type="Pfam" id="PF00583">
    <property type="entry name" value="Acetyltransf_1"/>
    <property type="match status" value="1"/>
</dbReference>
<evidence type="ECO:0000313" key="3">
    <source>
        <dbReference type="EMBL" id="MFF5899055.1"/>
    </source>
</evidence>
<protein>
    <submittedName>
        <fullName evidence="3">GNAT family N-acetyltransferase</fullName>
        <ecNumber evidence="3">2.3.1.-</ecNumber>
    </submittedName>
</protein>
<evidence type="ECO:0000259" key="2">
    <source>
        <dbReference type="Pfam" id="PF00583"/>
    </source>
</evidence>
<evidence type="ECO:0000256" key="1">
    <source>
        <dbReference type="SAM" id="MobiDB-lite"/>
    </source>
</evidence>
<sequence length="116" mass="12316">MITRTVPAYAPARGPDAGDVPRDEHRGRAEPYAVRVHPDRAGAGIGRALLAGTTARATADGFRDRALRALRENTPARRFCERAGFRPDRAEDSFEAGGAPVPEVRYVGPLGPPAAG</sequence>
<reference evidence="3 4" key="1">
    <citation type="submission" date="2024-10" db="EMBL/GenBank/DDBJ databases">
        <title>The Natural Products Discovery Center: Release of the First 8490 Sequenced Strains for Exploring Actinobacteria Biosynthetic Diversity.</title>
        <authorList>
            <person name="Kalkreuter E."/>
            <person name="Kautsar S.A."/>
            <person name="Yang D."/>
            <person name="Bader C.D."/>
            <person name="Teijaro C.N."/>
            <person name="Fluegel L."/>
            <person name="Davis C.M."/>
            <person name="Simpson J.R."/>
            <person name="Lauterbach L."/>
            <person name="Steele A.D."/>
            <person name="Gui C."/>
            <person name="Meng S."/>
            <person name="Li G."/>
            <person name="Viehrig K."/>
            <person name="Ye F."/>
            <person name="Su P."/>
            <person name="Kiefer A.F."/>
            <person name="Nichols A."/>
            <person name="Cepeda A.J."/>
            <person name="Yan W."/>
            <person name="Fan B."/>
            <person name="Jiang Y."/>
            <person name="Adhikari A."/>
            <person name="Zheng C.-J."/>
            <person name="Schuster L."/>
            <person name="Cowan T.M."/>
            <person name="Smanski M.J."/>
            <person name="Chevrette M.G."/>
            <person name="De Carvalho L.P.S."/>
            <person name="Shen B."/>
        </authorList>
    </citation>
    <scope>NUCLEOTIDE SEQUENCE [LARGE SCALE GENOMIC DNA]</scope>
    <source>
        <strain evidence="3 4">NPDC012540</strain>
    </source>
</reference>
<dbReference type="GO" id="GO:0016746">
    <property type="term" value="F:acyltransferase activity"/>
    <property type="evidence" value="ECO:0007669"/>
    <property type="project" value="UniProtKB-KW"/>
</dbReference>
<dbReference type="SUPFAM" id="SSF55729">
    <property type="entry name" value="Acyl-CoA N-acyltransferases (Nat)"/>
    <property type="match status" value="1"/>
</dbReference>
<keyword evidence="3" id="KW-0012">Acyltransferase</keyword>
<dbReference type="Gene3D" id="3.40.630.30">
    <property type="match status" value="1"/>
</dbReference>
<organism evidence="3 4">
    <name type="scientific">Streptomyces argenteolus</name>
    <dbReference type="NCBI Taxonomy" id="67274"/>
    <lineage>
        <taxon>Bacteria</taxon>
        <taxon>Bacillati</taxon>
        <taxon>Actinomycetota</taxon>
        <taxon>Actinomycetes</taxon>
        <taxon>Kitasatosporales</taxon>
        <taxon>Streptomycetaceae</taxon>
        <taxon>Streptomyces</taxon>
    </lineage>
</organism>
<evidence type="ECO:0000313" key="4">
    <source>
        <dbReference type="Proteomes" id="UP001602322"/>
    </source>
</evidence>
<dbReference type="EMBL" id="JBIBEG010000007">
    <property type="protein sequence ID" value="MFF5899055.1"/>
    <property type="molecule type" value="Genomic_DNA"/>
</dbReference>
<proteinExistence type="predicted"/>
<dbReference type="InterPro" id="IPR000182">
    <property type="entry name" value="GNAT_dom"/>
</dbReference>
<dbReference type="InterPro" id="IPR016181">
    <property type="entry name" value="Acyl_CoA_acyltransferase"/>
</dbReference>
<keyword evidence="4" id="KW-1185">Reference proteome</keyword>
<feature type="region of interest" description="Disordered" evidence="1">
    <location>
        <begin position="1"/>
        <end position="29"/>
    </location>
</feature>
<feature type="region of interest" description="Disordered" evidence="1">
    <location>
        <begin position="90"/>
        <end position="116"/>
    </location>
</feature>
<dbReference type="Proteomes" id="UP001602322">
    <property type="component" value="Unassembled WGS sequence"/>
</dbReference>
<comment type="caution">
    <text evidence="3">The sequence shown here is derived from an EMBL/GenBank/DDBJ whole genome shotgun (WGS) entry which is preliminary data.</text>
</comment>
<dbReference type="EC" id="2.3.1.-" evidence="3"/>